<dbReference type="Proteomes" id="UP000318571">
    <property type="component" value="Chromosome 1"/>
</dbReference>
<keyword evidence="9" id="KW-1185">Reference proteome</keyword>
<name>A0A553NS40_TIGCA</name>
<dbReference type="GO" id="GO:0005890">
    <property type="term" value="C:sodium:potassium-exchanging ATPase complex"/>
    <property type="evidence" value="ECO:0007669"/>
    <property type="project" value="InterPro"/>
</dbReference>
<evidence type="ECO:0000256" key="2">
    <source>
        <dbReference type="ARBA" id="ARBA00005876"/>
    </source>
</evidence>
<evidence type="ECO:0000256" key="1">
    <source>
        <dbReference type="ARBA" id="ARBA00004606"/>
    </source>
</evidence>
<dbReference type="GO" id="GO:0001671">
    <property type="term" value="F:ATPase activator activity"/>
    <property type="evidence" value="ECO:0007669"/>
    <property type="project" value="TreeGrafter"/>
</dbReference>
<evidence type="ECO:0000256" key="5">
    <source>
        <dbReference type="ARBA" id="ARBA00022989"/>
    </source>
</evidence>
<accession>A0A553NS40</accession>
<evidence type="ECO:0000256" key="3">
    <source>
        <dbReference type="ARBA" id="ARBA00022692"/>
    </source>
</evidence>
<dbReference type="Pfam" id="PF00287">
    <property type="entry name" value="Na_K-ATPase"/>
    <property type="match status" value="3"/>
</dbReference>
<feature type="transmembrane region" description="Helical" evidence="7">
    <location>
        <begin position="54"/>
        <end position="75"/>
    </location>
</feature>
<evidence type="ECO:0000256" key="4">
    <source>
        <dbReference type="ARBA" id="ARBA00022968"/>
    </source>
</evidence>
<dbReference type="InterPro" id="IPR038702">
    <property type="entry name" value="Na/K_ATPase_sub_beta_sf"/>
</dbReference>
<evidence type="ECO:0000256" key="6">
    <source>
        <dbReference type="ARBA" id="ARBA00023136"/>
    </source>
</evidence>
<feature type="transmembrane region" description="Helical" evidence="7">
    <location>
        <begin position="695"/>
        <end position="721"/>
    </location>
</feature>
<evidence type="ECO:0000313" key="8">
    <source>
        <dbReference type="EMBL" id="TRY68255.1"/>
    </source>
</evidence>
<dbReference type="STRING" id="6832.A0A553NS40"/>
<protein>
    <recommendedName>
        <fullName evidence="10">Sodium/potassium-transporting ATPase subunit beta</fullName>
    </recommendedName>
</protein>
<feature type="transmembrane region" description="Helical" evidence="7">
    <location>
        <begin position="379"/>
        <end position="404"/>
    </location>
</feature>
<dbReference type="InterPro" id="IPR000402">
    <property type="entry name" value="Na/K_ATPase_sub_beta"/>
</dbReference>
<gene>
    <name evidence="8" type="ORF">TCAL_07670</name>
</gene>
<dbReference type="AlphaFoldDB" id="A0A553NS40"/>
<dbReference type="GO" id="GO:0030007">
    <property type="term" value="P:intracellular potassium ion homeostasis"/>
    <property type="evidence" value="ECO:0007669"/>
    <property type="project" value="TreeGrafter"/>
</dbReference>
<sequence length="975" mass="112064">MGADKDQDAPQLLGATAFKPKERVGADRYTHVLWDKETGEVCTRTPRSWALITIFYLIYYSCLACFWYGMLCLFFTTLPEGRPKWIDTESLIGANPGLGLRPEQPDVSISSSILLLKKNAKGEKYSRDFETTSNIDWAKRYEKYLKQYGNTTLKRNCDDSAYGESDELGCIFDTAVLGECGTFPYGYELNGAEETVSPCVLVKLNRIFGWTPQPYENIDDDQDPEDPVPDRVRKLVAQDPNNIYVHCEGENPADVEALDGNVKYFPDNQAIPFKYFPFNQPADLYHSPVVGVKFSNMPVGQLIHIECKAWAKDISHDRKDRLGLVHFEILLHFEETNGTSSITDEKANLAEPKVSPSNMGRYIYNSKTNEMFGRTFSSWIRLVAFSLVFIVVLTVFWAICLWAFSQTMDNYTPRLQTSMSYIGQNPGLGYRPMKNDEDPYSSLIWFRHGGAGNWGDLKANLDYFLSKYEPGSFANAGASQTKCHWDRSPLERQEACEFNKEWLSDQGSDIKCISEENYGYYHGKPCILLKLNKIFGWFPDPYYNVTEVENHPDIPDSLKNHIRSTWEENCRNKGPEKEERCPQLNMVWLDCNGEEDPDKENIGVVSYTPWRGFPGYFFPYWNQLGYLQPVVMVQLKNPTPGVLINIECKAWAKGLEHDRTRRRGLPVERHGFEKCRYFCYDPDKGTIMGRTGKSWALITVFYLIYYACLSAFWLLMMYIFFLTIRYDQPRWIAEESLIGTSPGLGLRPEQPDATIDSSMIIFNKNSEMSSPNVPGWGLWKDKIDRFLVYYDEAGKRCNGTDPATKDEPCNFNVNSLGDCAKGNYGYSTGQPCLYFKLNKIFGVANDHYNDADELPEEMPAELTQHIRSQRDKEKVWVDCHGENPADVEAMGKVRYFPNHRGLPGMYFPYLNQLNYRSPMVAVQFMNAKMGQLIHIECRAWAKNIGYDRMDRIGMVHFELLMFDTPTAKEYEKSYE</sequence>
<keyword evidence="4" id="KW-0735">Signal-anchor</keyword>
<comment type="caution">
    <text evidence="8">The sequence shown here is derived from an EMBL/GenBank/DDBJ whole genome shotgun (WGS) entry which is preliminary data.</text>
</comment>
<comment type="subcellular location">
    <subcellularLocation>
        <location evidence="1">Membrane</location>
        <topology evidence="1">Single-pass type II membrane protein</topology>
    </subcellularLocation>
</comment>
<keyword evidence="3 7" id="KW-0812">Transmembrane</keyword>
<proteinExistence type="inferred from homology"/>
<keyword evidence="6 7" id="KW-0472">Membrane</keyword>
<dbReference type="GO" id="GO:0006883">
    <property type="term" value="P:intracellular sodium ion homeostasis"/>
    <property type="evidence" value="ECO:0007669"/>
    <property type="project" value="TreeGrafter"/>
</dbReference>
<evidence type="ECO:0000313" key="9">
    <source>
        <dbReference type="Proteomes" id="UP000318571"/>
    </source>
</evidence>
<keyword evidence="5 7" id="KW-1133">Transmembrane helix</keyword>
<dbReference type="PANTHER" id="PTHR11523:SF28">
    <property type="entry name" value="NA_K-ATPASE BETA SUBUNIT ISOFORM 4-RELATED"/>
    <property type="match status" value="1"/>
</dbReference>
<dbReference type="Gene3D" id="2.60.40.1660">
    <property type="entry name" value="Na, k-atpase alpha subunit"/>
    <property type="match status" value="3"/>
</dbReference>
<dbReference type="PANTHER" id="PTHR11523">
    <property type="entry name" value="SODIUM/POTASSIUM-DEPENDENT ATPASE BETA SUBUNIT"/>
    <property type="match status" value="1"/>
</dbReference>
<evidence type="ECO:0000256" key="7">
    <source>
        <dbReference type="SAM" id="Phobius"/>
    </source>
</evidence>
<dbReference type="EMBL" id="VCGU01000010">
    <property type="protein sequence ID" value="TRY68255.1"/>
    <property type="molecule type" value="Genomic_DNA"/>
</dbReference>
<dbReference type="GO" id="GO:0036376">
    <property type="term" value="P:sodium ion export across plasma membrane"/>
    <property type="evidence" value="ECO:0007669"/>
    <property type="project" value="TreeGrafter"/>
</dbReference>
<evidence type="ECO:0008006" key="10">
    <source>
        <dbReference type="Google" id="ProtNLM"/>
    </source>
</evidence>
<comment type="similarity">
    <text evidence="2">Belongs to the X(+)/potassium ATPases subunit beta family.</text>
</comment>
<dbReference type="GO" id="GO:1990573">
    <property type="term" value="P:potassium ion import across plasma membrane"/>
    <property type="evidence" value="ECO:0007669"/>
    <property type="project" value="TreeGrafter"/>
</dbReference>
<reference evidence="8 9" key="1">
    <citation type="journal article" date="2018" name="Nat. Ecol. Evol.">
        <title>Genomic signatures of mitonuclear coevolution across populations of Tigriopus californicus.</title>
        <authorList>
            <person name="Barreto F.S."/>
            <person name="Watson E.T."/>
            <person name="Lima T.G."/>
            <person name="Willett C.S."/>
            <person name="Edmands S."/>
            <person name="Li W."/>
            <person name="Burton R.S."/>
        </authorList>
    </citation>
    <scope>NUCLEOTIDE SEQUENCE [LARGE SCALE GENOMIC DNA]</scope>
    <source>
        <strain evidence="8 9">San Diego</strain>
    </source>
</reference>
<organism evidence="8 9">
    <name type="scientific">Tigriopus californicus</name>
    <name type="common">Marine copepod</name>
    <dbReference type="NCBI Taxonomy" id="6832"/>
    <lineage>
        <taxon>Eukaryota</taxon>
        <taxon>Metazoa</taxon>
        <taxon>Ecdysozoa</taxon>
        <taxon>Arthropoda</taxon>
        <taxon>Crustacea</taxon>
        <taxon>Multicrustacea</taxon>
        <taxon>Hexanauplia</taxon>
        <taxon>Copepoda</taxon>
        <taxon>Harpacticoida</taxon>
        <taxon>Harpacticidae</taxon>
        <taxon>Tigriopus</taxon>
    </lineage>
</organism>